<gene>
    <name evidence="12" type="ORF">LXM26_24690</name>
</gene>
<dbReference type="InterPro" id="IPR019734">
    <property type="entry name" value="TPR_rpt"/>
</dbReference>
<dbReference type="PANTHER" id="PTHR41523">
    <property type="entry name" value="TWO-COMPONENT SYSTEM SENSOR PROTEIN"/>
    <property type="match status" value="1"/>
</dbReference>
<dbReference type="InterPro" id="IPR036890">
    <property type="entry name" value="HATPase_C_sf"/>
</dbReference>
<evidence type="ECO:0000256" key="2">
    <source>
        <dbReference type="ARBA" id="ARBA00012438"/>
    </source>
</evidence>
<dbReference type="EMBL" id="JAJTTC010000008">
    <property type="protein sequence ID" value="MCF0064732.1"/>
    <property type="molecule type" value="Genomic_DNA"/>
</dbReference>
<keyword evidence="10" id="KW-1133">Transmembrane helix</keyword>
<keyword evidence="7" id="KW-0067">ATP-binding</keyword>
<keyword evidence="5" id="KW-0547">Nucleotide-binding</keyword>
<evidence type="ECO:0000256" key="3">
    <source>
        <dbReference type="ARBA" id="ARBA00022553"/>
    </source>
</evidence>
<proteinExistence type="predicted"/>
<evidence type="ECO:0000259" key="11">
    <source>
        <dbReference type="PROSITE" id="PS50109"/>
    </source>
</evidence>
<evidence type="ECO:0000256" key="5">
    <source>
        <dbReference type="ARBA" id="ARBA00022741"/>
    </source>
</evidence>
<dbReference type="Gene3D" id="1.25.40.10">
    <property type="entry name" value="Tetratricopeptide repeat domain"/>
    <property type="match status" value="2"/>
</dbReference>
<dbReference type="Proteomes" id="UP001139000">
    <property type="component" value="Unassembled WGS sequence"/>
</dbReference>
<dbReference type="Gene3D" id="3.30.565.10">
    <property type="entry name" value="Histidine kinase-like ATPase, C-terminal domain"/>
    <property type="match status" value="1"/>
</dbReference>
<evidence type="ECO:0000256" key="4">
    <source>
        <dbReference type="ARBA" id="ARBA00022679"/>
    </source>
</evidence>
<dbReference type="SMART" id="SM00028">
    <property type="entry name" value="TPR"/>
    <property type="match status" value="5"/>
</dbReference>
<keyword evidence="13" id="KW-1185">Reference proteome</keyword>
<dbReference type="Gene3D" id="3.30.450.20">
    <property type="entry name" value="PAS domain"/>
    <property type="match status" value="1"/>
</dbReference>
<dbReference type="SUPFAM" id="SSF48452">
    <property type="entry name" value="TPR-like"/>
    <property type="match status" value="2"/>
</dbReference>
<dbReference type="PANTHER" id="PTHR41523:SF8">
    <property type="entry name" value="ETHYLENE RESPONSE SENSOR PROTEIN"/>
    <property type="match status" value="1"/>
</dbReference>
<dbReference type="RefSeq" id="WP_234657687.1">
    <property type="nucleotide sequence ID" value="NZ_CP094997.1"/>
</dbReference>
<dbReference type="InterPro" id="IPR011990">
    <property type="entry name" value="TPR-like_helical_dom_sf"/>
</dbReference>
<organism evidence="12 13">
    <name type="scientific">Dyadobacter chenwenxiniae</name>
    <dbReference type="NCBI Taxonomy" id="2906456"/>
    <lineage>
        <taxon>Bacteria</taxon>
        <taxon>Pseudomonadati</taxon>
        <taxon>Bacteroidota</taxon>
        <taxon>Cytophagia</taxon>
        <taxon>Cytophagales</taxon>
        <taxon>Spirosomataceae</taxon>
        <taxon>Dyadobacter</taxon>
    </lineage>
</organism>
<dbReference type="PROSITE" id="PS50109">
    <property type="entry name" value="HIS_KIN"/>
    <property type="match status" value="1"/>
</dbReference>
<comment type="catalytic activity">
    <reaction evidence="1">
        <text>ATP + protein L-histidine = ADP + protein N-phospho-L-histidine.</text>
        <dbReference type="EC" id="2.7.13.3"/>
    </reaction>
</comment>
<keyword evidence="8" id="KW-0802">TPR repeat</keyword>
<reference evidence="12" key="1">
    <citation type="submission" date="2021-12" db="EMBL/GenBank/DDBJ databases">
        <title>Novel species in genus Dyadobacter.</title>
        <authorList>
            <person name="Ma C."/>
        </authorList>
    </citation>
    <scope>NUCLEOTIDE SEQUENCE</scope>
    <source>
        <strain evidence="12">LJ419</strain>
    </source>
</reference>
<evidence type="ECO:0000256" key="10">
    <source>
        <dbReference type="SAM" id="Phobius"/>
    </source>
</evidence>
<evidence type="ECO:0000313" key="12">
    <source>
        <dbReference type="EMBL" id="MCF0064732.1"/>
    </source>
</evidence>
<evidence type="ECO:0000256" key="1">
    <source>
        <dbReference type="ARBA" id="ARBA00000085"/>
    </source>
</evidence>
<dbReference type="InterPro" id="IPR005467">
    <property type="entry name" value="His_kinase_dom"/>
</dbReference>
<evidence type="ECO:0000256" key="9">
    <source>
        <dbReference type="SAM" id="Coils"/>
    </source>
</evidence>
<comment type="caution">
    <text evidence="12">The sequence shown here is derived from an EMBL/GenBank/DDBJ whole genome shotgun (WGS) entry which is preliminary data.</text>
</comment>
<keyword evidence="4" id="KW-0808">Transferase</keyword>
<keyword evidence="3" id="KW-0597">Phosphoprotein</keyword>
<dbReference type="PROSITE" id="PS50005">
    <property type="entry name" value="TPR"/>
    <property type="match status" value="1"/>
</dbReference>
<feature type="transmembrane region" description="Helical" evidence="10">
    <location>
        <begin position="12"/>
        <end position="32"/>
    </location>
</feature>
<evidence type="ECO:0000256" key="7">
    <source>
        <dbReference type="ARBA" id="ARBA00022840"/>
    </source>
</evidence>
<dbReference type="GO" id="GO:0004673">
    <property type="term" value="F:protein histidine kinase activity"/>
    <property type="evidence" value="ECO:0007669"/>
    <property type="project" value="UniProtKB-EC"/>
</dbReference>
<dbReference type="SMART" id="SM00387">
    <property type="entry name" value="HATPase_c"/>
    <property type="match status" value="1"/>
</dbReference>
<accession>A0A9X1PNP1</accession>
<dbReference type="InterPro" id="IPR011495">
    <property type="entry name" value="Sig_transdc_His_kin_sub2_dim/P"/>
</dbReference>
<keyword evidence="6" id="KW-0418">Kinase</keyword>
<protein>
    <recommendedName>
        <fullName evidence="2">histidine kinase</fullName>
        <ecNumber evidence="2">2.7.13.3</ecNumber>
    </recommendedName>
</protein>
<feature type="repeat" description="TPR" evidence="8">
    <location>
        <begin position="393"/>
        <end position="426"/>
    </location>
</feature>
<keyword evidence="9" id="KW-0175">Coiled coil</keyword>
<name>A0A9X1PNP1_9BACT</name>
<dbReference type="Pfam" id="PF02518">
    <property type="entry name" value="HATPase_c"/>
    <property type="match status" value="1"/>
</dbReference>
<dbReference type="Pfam" id="PF07568">
    <property type="entry name" value="HisKA_2"/>
    <property type="match status" value="1"/>
</dbReference>
<dbReference type="GO" id="GO:0005524">
    <property type="term" value="F:ATP binding"/>
    <property type="evidence" value="ECO:0007669"/>
    <property type="project" value="UniProtKB-KW"/>
</dbReference>
<keyword evidence="10" id="KW-0812">Transmembrane</keyword>
<feature type="coiled-coil region" evidence="9">
    <location>
        <begin position="550"/>
        <end position="577"/>
    </location>
</feature>
<feature type="domain" description="Histidine kinase" evidence="11">
    <location>
        <begin position="577"/>
        <end position="770"/>
    </location>
</feature>
<evidence type="ECO:0000256" key="8">
    <source>
        <dbReference type="PROSITE-ProRule" id="PRU00339"/>
    </source>
</evidence>
<dbReference type="Pfam" id="PF13424">
    <property type="entry name" value="TPR_12"/>
    <property type="match status" value="1"/>
</dbReference>
<keyword evidence="10" id="KW-0472">Membrane</keyword>
<sequence length="785" mass="88909">MESIQYRSILKIPALIRAIGICTYLCLTFFVANAQSISKDSTKQLLAGLRREQPDSLKIKSLIHLGNYIADKEGAGKQQIDSAAVFYNKGLKLARTIRSLKWGNKCLRAITKNNYNGRYDTTGAHLQYTNLISSFRRAGDVAGEAECWADFGELLIDHAKSFSEALVCFERQKQLYQKINDKLGENRALKQISLVHRQQGQLKEALEEMTRAYSFFRISNNLKEQVSCEIQLANIYWKLGNTQQALYFNSEALKTAKSIKDDYWMVIATNSLGRQYYDLKMYAEALPHLESSLAFTKKLNSRYNYSIALLSVIDNRVKLGKTQGLLRYLTTADQVMPAVNDMDKLNIYCAYGLVYQSMQNPVEAEKWFLKTIETFDKLEKKKAFGSYGQLFMQTYYKSIGDFYMSEAKFQKARLYFEKLEQLSPKVKTPLSESEIQIALYKIDSASGKYINSIRHLQNYNQIHDSLYNANSANQIANLKARYLADQRAKDLVIMKGRQKSQAMIVKNANLQRDITLAGIITVSLLAGLSYWAYRKKQYVYSKLELQGAQIDDQNVSLRKLLEEKETLLTEKDWLIKEVHHRVKNNLQLITSLLNQQSASSRQTDVLEAIKISRNRIQAISLIHLKLSNGSNLASLNIRSYVSELINNLQDAFNPSSQLIKFTTSIEPIQIELAQAIPIGLILNEAITNSIKYAFDATGSEISITLQHVTSTQVMLQIADNGRGIPASIDPTSASSLGFKIMRALSAQLRGDLRIENKEGTLITIQFPLKKLKDYGNTGFGSVSQN</sequence>
<dbReference type="EC" id="2.7.13.3" evidence="2"/>
<dbReference type="AlphaFoldDB" id="A0A9X1PNP1"/>
<dbReference type="InterPro" id="IPR003594">
    <property type="entry name" value="HATPase_dom"/>
</dbReference>
<evidence type="ECO:0000256" key="6">
    <source>
        <dbReference type="ARBA" id="ARBA00022777"/>
    </source>
</evidence>
<dbReference type="SUPFAM" id="SSF55874">
    <property type="entry name" value="ATPase domain of HSP90 chaperone/DNA topoisomerase II/histidine kinase"/>
    <property type="match status" value="1"/>
</dbReference>
<evidence type="ECO:0000313" key="13">
    <source>
        <dbReference type="Proteomes" id="UP001139000"/>
    </source>
</evidence>